<dbReference type="AlphaFoldDB" id="A0AAD6H3Y4"/>
<evidence type="ECO:0000256" key="2">
    <source>
        <dbReference type="ARBA" id="ARBA00006727"/>
    </source>
</evidence>
<dbReference type="Proteomes" id="UP001216150">
    <property type="component" value="Unassembled WGS sequence"/>
</dbReference>
<keyword evidence="3" id="KW-0472">Membrane</keyword>
<keyword evidence="3" id="KW-1133">Transmembrane helix</keyword>
<evidence type="ECO:0000256" key="3">
    <source>
        <dbReference type="SAM" id="Phobius"/>
    </source>
</evidence>
<dbReference type="GO" id="GO:0016020">
    <property type="term" value="C:membrane"/>
    <property type="evidence" value="ECO:0007669"/>
    <property type="project" value="UniProtKB-SubCell"/>
</dbReference>
<feature type="transmembrane region" description="Helical" evidence="3">
    <location>
        <begin position="225"/>
        <end position="246"/>
    </location>
</feature>
<feature type="transmembrane region" description="Helical" evidence="3">
    <location>
        <begin position="184"/>
        <end position="204"/>
    </location>
</feature>
<dbReference type="GO" id="GO:0022857">
    <property type="term" value="F:transmembrane transporter activity"/>
    <property type="evidence" value="ECO:0007669"/>
    <property type="project" value="InterPro"/>
</dbReference>
<feature type="transmembrane region" description="Helical" evidence="3">
    <location>
        <begin position="356"/>
        <end position="379"/>
    </location>
</feature>
<gene>
    <name evidence="5" type="ORF">N7450_001892</name>
</gene>
<accession>A0AAD6H3Y4</accession>
<feature type="transmembrane region" description="Helical" evidence="3">
    <location>
        <begin position="319"/>
        <end position="344"/>
    </location>
</feature>
<dbReference type="SUPFAM" id="SSF103473">
    <property type="entry name" value="MFS general substrate transporter"/>
    <property type="match status" value="1"/>
</dbReference>
<dbReference type="Pfam" id="PF07690">
    <property type="entry name" value="MFS_1"/>
    <property type="match status" value="1"/>
</dbReference>
<dbReference type="PANTHER" id="PTHR11360:SF130">
    <property type="entry name" value="MAJOR FACILITATOR SUPERFAMILY (MFS) PROFILE DOMAIN-CONTAINING PROTEIN-RELATED"/>
    <property type="match status" value="1"/>
</dbReference>
<evidence type="ECO:0000313" key="6">
    <source>
        <dbReference type="Proteomes" id="UP001216150"/>
    </source>
</evidence>
<feature type="transmembrane region" description="Helical" evidence="3">
    <location>
        <begin position="266"/>
        <end position="283"/>
    </location>
</feature>
<dbReference type="EMBL" id="JAQJAC010000001">
    <property type="protein sequence ID" value="KAJ5600825.1"/>
    <property type="molecule type" value="Genomic_DNA"/>
</dbReference>
<feature type="transmembrane region" description="Helical" evidence="3">
    <location>
        <begin position="295"/>
        <end position="313"/>
    </location>
</feature>
<reference evidence="5 6" key="1">
    <citation type="journal article" date="2023" name="IMA Fungus">
        <title>Comparative genomic study of the Penicillium genus elucidates a diverse pangenome and 15 lateral gene transfer events.</title>
        <authorList>
            <person name="Petersen C."/>
            <person name="Sorensen T."/>
            <person name="Nielsen M.R."/>
            <person name="Sondergaard T.E."/>
            <person name="Sorensen J.L."/>
            <person name="Fitzpatrick D.A."/>
            <person name="Frisvad J.C."/>
            <person name="Nielsen K.L."/>
        </authorList>
    </citation>
    <scope>NUCLEOTIDE SEQUENCE [LARGE SCALE GENOMIC DNA]</scope>
    <source>
        <strain evidence="5 6">IBT 29057</strain>
    </source>
</reference>
<comment type="similarity">
    <text evidence="2">Belongs to the major facilitator superfamily. Monocarboxylate porter (TC 2.A.1.13) family.</text>
</comment>
<evidence type="ECO:0000259" key="4">
    <source>
        <dbReference type="PROSITE" id="PS50850"/>
    </source>
</evidence>
<sequence>MHDQEKCSPARTEEEIQTPPPDGGWRAWLCVLCGHFLFMNTWGVINSFGVFQTYYTDFLDRPSGQISWIGSIQVFLSFFIGGFIGRLTDGGYLRHVLLSGTIMVTIGIFTASVSTQYWQFILAQGLCCGLGSGCLVTPAVSVVSTYFEKRRSLALGVTTCGSVTGGLVFSAMARQLIPSAGIDWALRAIGFVQVSTLAFVVILMKPRIKARQEGRLVEWAAFKEPQFLLFTIGMFFNFWAVFFGYYYLASFSRDVLVPPLSFTESLNILLILNGVGVVGRMVSNHFADTVGPLNMLIPVSLIAGIAMFSWMAVSTSGGLYAWTVVYGIVAGAILSLFPAGVSSLTGDLSKRGARTGMNFTVISFATLTGNPIAGAIISAQDGGYIGAQAFMGSCFFLATAMIYAAAVVRRKKLV</sequence>
<organism evidence="5 6">
    <name type="scientific">Penicillium hetheringtonii</name>
    <dbReference type="NCBI Taxonomy" id="911720"/>
    <lineage>
        <taxon>Eukaryota</taxon>
        <taxon>Fungi</taxon>
        <taxon>Dikarya</taxon>
        <taxon>Ascomycota</taxon>
        <taxon>Pezizomycotina</taxon>
        <taxon>Eurotiomycetes</taxon>
        <taxon>Eurotiomycetidae</taxon>
        <taxon>Eurotiales</taxon>
        <taxon>Aspergillaceae</taxon>
        <taxon>Penicillium</taxon>
    </lineage>
</organism>
<feature type="transmembrane region" description="Helical" evidence="3">
    <location>
        <begin position="27"/>
        <end position="45"/>
    </location>
</feature>
<comment type="subcellular location">
    <subcellularLocation>
        <location evidence="1">Membrane</location>
        <topology evidence="1">Multi-pass membrane protein</topology>
    </subcellularLocation>
</comment>
<dbReference type="Gene3D" id="1.20.1250.20">
    <property type="entry name" value="MFS general substrate transporter like domains"/>
    <property type="match status" value="1"/>
</dbReference>
<feature type="transmembrane region" description="Helical" evidence="3">
    <location>
        <begin position="92"/>
        <end position="111"/>
    </location>
</feature>
<evidence type="ECO:0000313" key="5">
    <source>
        <dbReference type="EMBL" id="KAJ5600825.1"/>
    </source>
</evidence>
<dbReference type="InterPro" id="IPR020846">
    <property type="entry name" value="MFS_dom"/>
</dbReference>
<dbReference type="PANTHER" id="PTHR11360">
    <property type="entry name" value="MONOCARBOXYLATE TRANSPORTER"/>
    <property type="match status" value="1"/>
</dbReference>
<evidence type="ECO:0000256" key="1">
    <source>
        <dbReference type="ARBA" id="ARBA00004141"/>
    </source>
</evidence>
<feature type="transmembrane region" description="Helical" evidence="3">
    <location>
        <begin position="152"/>
        <end position="172"/>
    </location>
</feature>
<feature type="transmembrane region" description="Helical" evidence="3">
    <location>
        <begin position="385"/>
        <end position="408"/>
    </location>
</feature>
<keyword evidence="6" id="KW-1185">Reference proteome</keyword>
<name>A0AAD6H3Y4_9EURO</name>
<dbReference type="InterPro" id="IPR036259">
    <property type="entry name" value="MFS_trans_sf"/>
</dbReference>
<protein>
    <submittedName>
        <fullName evidence="5">Major facilitator superfamily domain-containing protein</fullName>
    </submittedName>
</protein>
<dbReference type="InterPro" id="IPR050327">
    <property type="entry name" value="Proton-linked_MCT"/>
</dbReference>
<dbReference type="InterPro" id="IPR011701">
    <property type="entry name" value="MFS"/>
</dbReference>
<proteinExistence type="inferred from homology"/>
<dbReference type="PROSITE" id="PS50850">
    <property type="entry name" value="MFS"/>
    <property type="match status" value="1"/>
</dbReference>
<feature type="transmembrane region" description="Helical" evidence="3">
    <location>
        <begin position="65"/>
        <end position="85"/>
    </location>
</feature>
<keyword evidence="3" id="KW-0812">Transmembrane</keyword>
<feature type="domain" description="Major facilitator superfamily (MFS) profile" evidence="4">
    <location>
        <begin position="27"/>
        <end position="412"/>
    </location>
</feature>
<feature type="transmembrane region" description="Helical" evidence="3">
    <location>
        <begin position="117"/>
        <end position="140"/>
    </location>
</feature>
<comment type="caution">
    <text evidence="5">The sequence shown here is derived from an EMBL/GenBank/DDBJ whole genome shotgun (WGS) entry which is preliminary data.</text>
</comment>